<accession>A0A7K3WNF2</accession>
<name>A0A7K3WNF2_9FLAO</name>
<feature type="chain" id="PRO_5029566009" evidence="1">
    <location>
        <begin position="21"/>
        <end position="314"/>
    </location>
</feature>
<dbReference type="RefSeq" id="WP_163283256.1">
    <property type="nucleotide sequence ID" value="NZ_JAAGVY010000003.1"/>
</dbReference>
<dbReference type="EMBL" id="JAAGVY010000003">
    <property type="protein sequence ID" value="NEN22531.1"/>
    <property type="molecule type" value="Genomic_DNA"/>
</dbReference>
<evidence type="ECO:0000256" key="1">
    <source>
        <dbReference type="SAM" id="SignalP"/>
    </source>
</evidence>
<keyword evidence="1" id="KW-0732">Signal</keyword>
<reference evidence="2 3" key="1">
    <citation type="submission" date="2020-02" db="EMBL/GenBank/DDBJ databases">
        <title>Out from the shadows clarifying the taxonomy of the family Cryomorphaceae and related taxa by utilizing the GTDB taxonomic framework.</title>
        <authorList>
            <person name="Bowman J.P."/>
        </authorList>
    </citation>
    <scope>NUCLEOTIDE SEQUENCE [LARGE SCALE GENOMIC DNA]</scope>
    <source>
        <strain evidence="2 3">QSSC 1-22</strain>
    </source>
</reference>
<organism evidence="2 3">
    <name type="scientific">Cryomorpha ignava</name>
    <dbReference type="NCBI Taxonomy" id="101383"/>
    <lineage>
        <taxon>Bacteria</taxon>
        <taxon>Pseudomonadati</taxon>
        <taxon>Bacteroidota</taxon>
        <taxon>Flavobacteriia</taxon>
        <taxon>Flavobacteriales</taxon>
        <taxon>Cryomorphaceae</taxon>
        <taxon>Cryomorpha</taxon>
    </lineage>
</organism>
<gene>
    <name evidence="2" type="ORF">G3O08_03310</name>
</gene>
<keyword evidence="3" id="KW-1185">Reference proteome</keyword>
<comment type="caution">
    <text evidence="2">The sequence shown here is derived from an EMBL/GenBank/DDBJ whole genome shotgun (WGS) entry which is preliminary data.</text>
</comment>
<dbReference type="AlphaFoldDB" id="A0A7K3WNF2"/>
<dbReference type="Proteomes" id="UP000486602">
    <property type="component" value="Unassembled WGS sequence"/>
</dbReference>
<protein>
    <submittedName>
        <fullName evidence="2">T9SS type A sorting domain-containing protein</fullName>
    </submittedName>
</protein>
<sequence>MKIRYPLLLILLLMAVGAQAQTALLQQGNQWYYNVYCLIMPNCGYTNYSVGQDTLINDVSGTIVHESSLQELATEPESEIIILRQSNDTVFKYSPEAQVWHTLYDFGAQPGDIWDIQSETYVGYGEEDQPETFRITVDSIDQIVIGQNTHRVIYTSAWSDGIVPSDFHFGNNGGRIIEGIGPVDQAHGLIGQSVFEMLPLQNPSFACFLNNDELIWGSDSSPCNALSVEGMKPSLAKLNIYPNPAFESFQIELPDKSAVLQFYTTDHKLQKIVELSGRFQHTSISLEGLTPGFYIIRLIDQDGKVMGYNKMVKL</sequence>
<evidence type="ECO:0000313" key="3">
    <source>
        <dbReference type="Proteomes" id="UP000486602"/>
    </source>
</evidence>
<evidence type="ECO:0000313" key="2">
    <source>
        <dbReference type="EMBL" id="NEN22531.1"/>
    </source>
</evidence>
<feature type="signal peptide" evidence="1">
    <location>
        <begin position="1"/>
        <end position="20"/>
    </location>
</feature>
<proteinExistence type="predicted"/>